<name>A0A5J5IQ33_9MICO</name>
<feature type="compositionally biased region" description="Low complexity" evidence="1">
    <location>
        <begin position="30"/>
        <end position="59"/>
    </location>
</feature>
<sequence>MRGSMSRTMVGGGVAVAALLLSGCGPEGMDPVPESPDAAASSPVATPTETPTPTTTPDPWAGHFDDVVSSAEESYVTQFWGSFGDPGGVGPSRNENSTLEPGPYGVSVACAGPDSVMATVESSAGVPLVESMAVPCSADSTMETALPAVDLPDRGLVVTLDSEREPGAYLIRITQQE</sequence>
<dbReference type="Proteomes" id="UP000327039">
    <property type="component" value="Unassembled WGS sequence"/>
</dbReference>
<accession>A0A5J5IQ33</accession>
<dbReference type="RefSeq" id="WP_150420159.1">
    <property type="nucleotide sequence ID" value="NZ_VYRZ01000003.1"/>
</dbReference>
<dbReference type="OrthoDB" id="5064519at2"/>
<protein>
    <recommendedName>
        <fullName evidence="4">Lipoprotein</fullName>
    </recommendedName>
</protein>
<comment type="caution">
    <text evidence="2">The sequence shown here is derived from an EMBL/GenBank/DDBJ whole genome shotgun (WGS) entry which is preliminary data.</text>
</comment>
<feature type="region of interest" description="Disordered" evidence="1">
    <location>
        <begin position="27"/>
        <end position="64"/>
    </location>
</feature>
<evidence type="ECO:0000313" key="2">
    <source>
        <dbReference type="EMBL" id="KAA9085437.1"/>
    </source>
</evidence>
<feature type="region of interest" description="Disordered" evidence="1">
    <location>
        <begin position="79"/>
        <end position="102"/>
    </location>
</feature>
<reference evidence="3" key="1">
    <citation type="submission" date="2019-09" db="EMBL/GenBank/DDBJ databases">
        <title>Mumia zhuanghuii sp. nov. isolated from the intestinal contents of plateau pika (Ochotona curzoniae) in the Qinghai-Tibet plateau of China.</title>
        <authorList>
            <person name="Tian Z."/>
        </authorList>
    </citation>
    <scope>NUCLEOTIDE SEQUENCE [LARGE SCALE GENOMIC DNA]</scope>
    <source>
        <strain evidence="3">DSM 25564</strain>
    </source>
</reference>
<dbReference type="AlphaFoldDB" id="A0A5J5IQ33"/>
<evidence type="ECO:0000313" key="3">
    <source>
        <dbReference type="Proteomes" id="UP000327039"/>
    </source>
</evidence>
<proteinExistence type="predicted"/>
<gene>
    <name evidence="2" type="ORF">F6B42_13330</name>
</gene>
<keyword evidence="3" id="KW-1185">Reference proteome</keyword>
<evidence type="ECO:0000256" key="1">
    <source>
        <dbReference type="SAM" id="MobiDB-lite"/>
    </source>
</evidence>
<dbReference type="EMBL" id="VYRZ01000003">
    <property type="protein sequence ID" value="KAA9085437.1"/>
    <property type="molecule type" value="Genomic_DNA"/>
</dbReference>
<organism evidence="2 3">
    <name type="scientific">Microbacterium radiodurans</name>
    <dbReference type="NCBI Taxonomy" id="661398"/>
    <lineage>
        <taxon>Bacteria</taxon>
        <taxon>Bacillati</taxon>
        <taxon>Actinomycetota</taxon>
        <taxon>Actinomycetes</taxon>
        <taxon>Micrococcales</taxon>
        <taxon>Microbacteriaceae</taxon>
        <taxon>Microbacterium</taxon>
    </lineage>
</organism>
<evidence type="ECO:0008006" key="4">
    <source>
        <dbReference type="Google" id="ProtNLM"/>
    </source>
</evidence>
<dbReference type="PROSITE" id="PS51257">
    <property type="entry name" value="PROKAR_LIPOPROTEIN"/>
    <property type="match status" value="1"/>
</dbReference>